<dbReference type="AlphaFoldDB" id="A0A3Q2YY73"/>
<keyword evidence="2" id="KW-0812">Transmembrane</keyword>
<feature type="region of interest" description="Disordered" evidence="1">
    <location>
        <begin position="18"/>
        <end position="129"/>
    </location>
</feature>
<organism evidence="4 5">
    <name type="scientific">Hippocampus comes</name>
    <name type="common">Tiger tail seahorse</name>
    <dbReference type="NCBI Taxonomy" id="109280"/>
    <lineage>
        <taxon>Eukaryota</taxon>
        <taxon>Metazoa</taxon>
        <taxon>Chordata</taxon>
        <taxon>Craniata</taxon>
        <taxon>Vertebrata</taxon>
        <taxon>Euteleostomi</taxon>
        <taxon>Actinopterygii</taxon>
        <taxon>Neopterygii</taxon>
        <taxon>Teleostei</taxon>
        <taxon>Neoteleostei</taxon>
        <taxon>Acanthomorphata</taxon>
        <taxon>Syngnathiaria</taxon>
        <taxon>Syngnathiformes</taxon>
        <taxon>Syngnathoidei</taxon>
        <taxon>Syngnathidae</taxon>
        <taxon>Hippocampus</taxon>
    </lineage>
</organism>
<evidence type="ECO:0000256" key="3">
    <source>
        <dbReference type="SAM" id="SignalP"/>
    </source>
</evidence>
<feature type="transmembrane region" description="Helical" evidence="2">
    <location>
        <begin position="816"/>
        <end position="834"/>
    </location>
</feature>
<accession>A0A3Q2YY73</accession>
<dbReference type="GeneTree" id="ENSGT01100000263598"/>
<feature type="compositionally biased region" description="Polar residues" evidence="1">
    <location>
        <begin position="326"/>
        <end position="343"/>
    </location>
</feature>
<feature type="region of interest" description="Disordered" evidence="1">
    <location>
        <begin position="191"/>
        <end position="243"/>
    </location>
</feature>
<evidence type="ECO:0000256" key="1">
    <source>
        <dbReference type="SAM" id="MobiDB-lite"/>
    </source>
</evidence>
<feature type="compositionally biased region" description="Polar residues" evidence="1">
    <location>
        <begin position="492"/>
        <end position="535"/>
    </location>
</feature>
<reference evidence="4" key="1">
    <citation type="submission" date="2025-08" db="UniProtKB">
        <authorList>
            <consortium name="Ensembl"/>
        </authorList>
    </citation>
    <scope>IDENTIFICATION</scope>
</reference>
<sequence>MQLHVCLLLVVVAAAAVREEPRNSSEEDATTILHSDRDFPSPSQAGSDYTSTQEPYGGSRSGSGPATPVSASGSPDSEALRLPGEVGNNGAETSATRLPETPRPSRNAQTNPGLPEGTRGPHTSGRFTFPPVTSSLTLWTLLATPAGTAAAVYLKNLRRGKEVTSDPVWSAAWSQTDLSKSTQRTLRLPDAAEGTSGIPGSTGTTGDAPIVSGTIRNSSKLEDGTEMPRPASPTSTKTKSGRVVTFGDSEDGMETPSGATLVGVLTLGLFRAGTTAPNPLPNVRTVLVVGRVPDSEGQRGTPRYATQVGVLNFTEEGAGAPGQPTRARTTLSSGGVRNIQGSEDGSETPGHPSHVSAVTASEGFLSFGGLEDRTGTPGRSLHTSTGTASEGFLGSGASRAHTDRAGHSPQPKVLSTGGPEDGTGTPGGSLLPSTVLASGSEDVTETPRNTPQVELVNSGNGTAWPEDAPPASTIRASGGVQKSSAAEAATLGPTSQVAVSSRGGSRDGTATSGRSPPATTVTASGSVSGLASSHDTGGALDTTPAPATLRNPAVSPPIPDVLTRALTPDTAPRITQQMLTTELQGTRGGNAATAQRLVPEARPASTPSSFATTREPKVYVVPDQPATIRVESIELLLQIVADDSGSTSGPDLEEDTGAWVEPYLRRAPGFSRIVAVWASGRAVQMLLEFHSRGALRWLSASGASALLRQTGLDLVAPQGRSFRGSKVLNVTLGGVQEDICDWLLGCPAGFRCITGPSNNYSCSSVCHFDFCHHHGVCTHHTRKLPVCRCLVGEDFWFMGSRCDVRMTRTRLVCTCASVLVLAVAVIGALALVAVRRYRAALIRAKVDQTRSSYRRFNHFDELSSRFWPRSASAASADSMDNPAFTRSDELLHMRALDRPCCYHDDTLSLASASASASASSGCTGRAARLNTIYPDSSQYGWCGSELSMGDGVLDSGKASDLSVCSWPVEPIHWTPFPLLRRLAAPRHPNAARTSRPRSYCDGMELVDMNRSWTA</sequence>
<feature type="compositionally biased region" description="Low complexity" evidence="1">
    <location>
        <begin position="194"/>
        <end position="206"/>
    </location>
</feature>
<proteinExistence type="predicted"/>
<evidence type="ECO:0000256" key="2">
    <source>
        <dbReference type="SAM" id="Phobius"/>
    </source>
</evidence>
<keyword evidence="3" id="KW-0732">Signal</keyword>
<keyword evidence="5" id="KW-1185">Reference proteome</keyword>
<evidence type="ECO:0000313" key="4">
    <source>
        <dbReference type="Ensembl" id="ENSHCOP00000023159.1"/>
    </source>
</evidence>
<feature type="compositionally biased region" description="Polar residues" evidence="1">
    <location>
        <begin position="446"/>
        <end position="461"/>
    </location>
</feature>
<keyword evidence="2" id="KW-1133">Transmembrane helix</keyword>
<feature type="compositionally biased region" description="Polar residues" evidence="1">
    <location>
        <begin position="41"/>
        <end position="54"/>
    </location>
</feature>
<feature type="signal peptide" evidence="3">
    <location>
        <begin position="1"/>
        <end position="18"/>
    </location>
</feature>
<dbReference type="OrthoDB" id="10055523at2759"/>
<feature type="region of interest" description="Disordered" evidence="1">
    <location>
        <begin position="315"/>
        <end position="560"/>
    </location>
</feature>
<keyword evidence="2" id="KW-0472">Membrane</keyword>
<dbReference type="Ensembl" id="ENSHCOT00000015105.1">
    <property type="protein sequence ID" value="ENSHCOP00000023159.1"/>
    <property type="gene ID" value="ENSHCOG00000011437.1"/>
</dbReference>
<feature type="chain" id="PRO_5018777115" evidence="3">
    <location>
        <begin position="19"/>
        <end position="1014"/>
    </location>
</feature>
<dbReference type="Proteomes" id="UP000264820">
    <property type="component" value="Unplaced"/>
</dbReference>
<dbReference type="GeneID" id="109511255"/>
<reference evidence="4" key="2">
    <citation type="submission" date="2025-09" db="UniProtKB">
        <authorList>
            <consortium name="Ensembl"/>
        </authorList>
    </citation>
    <scope>IDENTIFICATION</scope>
</reference>
<dbReference type="RefSeq" id="XP_019717729.1">
    <property type="nucleotide sequence ID" value="XM_019862170.1"/>
</dbReference>
<evidence type="ECO:0000313" key="5">
    <source>
        <dbReference type="Proteomes" id="UP000264820"/>
    </source>
</evidence>
<protein>
    <submittedName>
        <fullName evidence="4">Mucin-2-like</fullName>
    </submittedName>
</protein>
<name>A0A3Q2YY73_HIPCM</name>